<reference evidence="3 4" key="1">
    <citation type="submission" date="2020-04" db="EMBL/GenBank/DDBJ databases">
        <authorList>
            <person name="Yoon J."/>
        </authorList>
    </citation>
    <scope>NUCLEOTIDE SEQUENCE [LARGE SCALE GENOMIC DNA]</scope>
    <source>
        <strain evidence="3 4">KMU-166</strain>
    </source>
</reference>
<protein>
    <submittedName>
        <fullName evidence="3">Porin family protein</fullName>
    </submittedName>
</protein>
<dbReference type="InterPro" id="IPR027385">
    <property type="entry name" value="Beta-barrel_OMP"/>
</dbReference>
<evidence type="ECO:0000256" key="1">
    <source>
        <dbReference type="ARBA" id="ARBA00022729"/>
    </source>
</evidence>
<feature type="domain" description="Outer membrane protein beta-barrel" evidence="2">
    <location>
        <begin position="24"/>
        <end position="183"/>
    </location>
</feature>
<dbReference type="EMBL" id="JAAWWK010000002">
    <property type="protein sequence ID" value="NKI17132.1"/>
    <property type="molecule type" value="Genomic_DNA"/>
</dbReference>
<dbReference type="RefSeq" id="WP_168449656.1">
    <property type="nucleotide sequence ID" value="NZ_JAAWWK010000002.1"/>
</dbReference>
<dbReference type="InterPro" id="IPR011250">
    <property type="entry name" value="OMP/PagP_B-barrel"/>
</dbReference>
<gene>
    <name evidence="3" type="ORF">HCU74_06815</name>
</gene>
<name>A0ABX1GD81_9GAMM</name>
<organism evidence="3 4">
    <name type="scientific">Spongiibacter thalassae</name>
    <dbReference type="NCBI Taxonomy" id="2721624"/>
    <lineage>
        <taxon>Bacteria</taxon>
        <taxon>Pseudomonadati</taxon>
        <taxon>Pseudomonadota</taxon>
        <taxon>Gammaproteobacteria</taxon>
        <taxon>Cellvibrionales</taxon>
        <taxon>Spongiibacteraceae</taxon>
        <taxon>Spongiibacter</taxon>
    </lineage>
</organism>
<dbReference type="SUPFAM" id="SSF56925">
    <property type="entry name" value="OMPA-like"/>
    <property type="match status" value="1"/>
</dbReference>
<keyword evidence="4" id="KW-1185">Reference proteome</keyword>
<evidence type="ECO:0000313" key="3">
    <source>
        <dbReference type="EMBL" id="NKI17132.1"/>
    </source>
</evidence>
<proteinExistence type="predicted"/>
<dbReference type="Proteomes" id="UP000765845">
    <property type="component" value="Unassembled WGS sequence"/>
</dbReference>
<evidence type="ECO:0000313" key="4">
    <source>
        <dbReference type="Proteomes" id="UP000765845"/>
    </source>
</evidence>
<comment type="caution">
    <text evidence="3">The sequence shown here is derived from an EMBL/GenBank/DDBJ whole genome shotgun (WGS) entry which is preliminary data.</text>
</comment>
<dbReference type="Gene3D" id="2.40.160.20">
    <property type="match status" value="1"/>
</dbReference>
<dbReference type="Pfam" id="PF13505">
    <property type="entry name" value="OMP_b-brl"/>
    <property type="match status" value="1"/>
</dbReference>
<sequence length="200" mass="21681">MDLISKDFKLLPTKTVLAGLGIVGAAAFYSSAVHAGPALSGPHMYVGGNYGVYKSRDGDFDEDDDFVELSLGAQFNQYFGVEAGYLNFGEFSGTAGSADIDGYDLAVVGRLPLTESFGLYAKAGQLFWDADFDFLGTKQSYDGDEPFVGVGVDFKVAENLAVNLEYDRYNIDLDDSSFPNPANNWEGDMDTMKIGARLMF</sequence>
<evidence type="ECO:0000259" key="2">
    <source>
        <dbReference type="Pfam" id="PF13505"/>
    </source>
</evidence>
<accession>A0ABX1GD81</accession>
<keyword evidence="1" id="KW-0732">Signal</keyword>